<organism evidence="1 2">
    <name type="scientific">Paenibacillus radicis</name>
    <name type="common">ex Xue et al. 2023</name>
    <dbReference type="NCBI Taxonomy" id="2972489"/>
    <lineage>
        <taxon>Bacteria</taxon>
        <taxon>Bacillati</taxon>
        <taxon>Bacillota</taxon>
        <taxon>Bacilli</taxon>
        <taxon>Bacillales</taxon>
        <taxon>Paenibacillaceae</taxon>
        <taxon>Paenibacillus</taxon>
    </lineage>
</organism>
<dbReference type="EMBL" id="JANQBD010000015">
    <property type="protein sequence ID" value="MCR8633533.1"/>
    <property type="molecule type" value="Genomic_DNA"/>
</dbReference>
<dbReference type="Proteomes" id="UP001300012">
    <property type="component" value="Unassembled WGS sequence"/>
</dbReference>
<proteinExistence type="predicted"/>
<accession>A0ABT1YK24</accession>
<reference evidence="1 2" key="1">
    <citation type="submission" date="2022-08" db="EMBL/GenBank/DDBJ databases">
        <title>Paenibacillus endoradicis sp. nov., Paenibacillus radicibacter sp. nov and Paenibacillus pararadicis sp. nov., three cold-adapted plant growth-promoting bacteria isolated from root of Larix gmelinii in Great Khingan.</title>
        <authorList>
            <person name="Xue H."/>
        </authorList>
    </citation>
    <scope>NUCLEOTIDE SEQUENCE [LARGE SCALE GENOMIC DNA]</scope>
    <source>
        <strain evidence="1 2">N5-1-1-5</strain>
    </source>
</reference>
<name>A0ABT1YK24_9BACL</name>
<sequence length="75" mass="8732">MTTEIMFHDQRIPVRFISSDQKAIPLLIQVLESCRTQPANKQQDYVYHIDLIEVVGNNAILHTSIEDEKIHLPLY</sequence>
<dbReference type="RefSeq" id="WP_258215109.1">
    <property type="nucleotide sequence ID" value="NZ_JANQBD010000015.1"/>
</dbReference>
<gene>
    <name evidence="1" type="ORF">NV381_20330</name>
</gene>
<comment type="caution">
    <text evidence="1">The sequence shown here is derived from an EMBL/GenBank/DDBJ whole genome shotgun (WGS) entry which is preliminary data.</text>
</comment>
<keyword evidence="2" id="KW-1185">Reference proteome</keyword>
<evidence type="ECO:0000313" key="2">
    <source>
        <dbReference type="Proteomes" id="UP001300012"/>
    </source>
</evidence>
<protein>
    <submittedName>
        <fullName evidence="1">Uncharacterized protein</fullName>
    </submittedName>
</protein>
<evidence type="ECO:0000313" key="1">
    <source>
        <dbReference type="EMBL" id="MCR8633533.1"/>
    </source>
</evidence>